<dbReference type="SUPFAM" id="SSF51182">
    <property type="entry name" value="RmlC-like cupins"/>
    <property type="match status" value="1"/>
</dbReference>
<evidence type="ECO:0000256" key="5">
    <source>
        <dbReference type="PIRSR" id="PIRSR600888-1"/>
    </source>
</evidence>
<dbReference type="InterPro" id="IPR011051">
    <property type="entry name" value="RmlC_Cupin_sf"/>
</dbReference>
<dbReference type="GO" id="GO:0005829">
    <property type="term" value="C:cytosol"/>
    <property type="evidence" value="ECO:0007669"/>
    <property type="project" value="TreeGrafter"/>
</dbReference>
<dbReference type="Gene3D" id="2.60.120.10">
    <property type="entry name" value="Jelly Rolls"/>
    <property type="match status" value="1"/>
</dbReference>
<evidence type="ECO:0000256" key="2">
    <source>
        <dbReference type="ARBA" id="ARBA00001997"/>
    </source>
</evidence>
<dbReference type="CDD" id="cd00438">
    <property type="entry name" value="cupin_RmlC"/>
    <property type="match status" value="1"/>
</dbReference>
<comment type="pathway">
    <text evidence="7">Carbohydrate biosynthesis; dTDP-L-rhamnose biosynthesis.</text>
</comment>
<evidence type="ECO:0000256" key="4">
    <source>
        <dbReference type="ARBA" id="ARBA00019595"/>
    </source>
</evidence>
<proteinExistence type="inferred from homology"/>
<organism evidence="8 9">
    <name type="scientific">Xaviernesmea oryzae</name>
    <dbReference type="NCBI Taxonomy" id="464029"/>
    <lineage>
        <taxon>Bacteria</taxon>
        <taxon>Pseudomonadati</taxon>
        <taxon>Pseudomonadota</taxon>
        <taxon>Alphaproteobacteria</taxon>
        <taxon>Hyphomicrobiales</taxon>
        <taxon>Rhizobiaceae</taxon>
        <taxon>Rhizobium/Agrobacterium group</taxon>
        <taxon>Xaviernesmea</taxon>
    </lineage>
</organism>
<keyword evidence="9" id="KW-1185">Reference proteome</keyword>
<dbReference type="GO" id="GO:0000271">
    <property type="term" value="P:polysaccharide biosynthetic process"/>
    <property type="evidence" value="ECO:0007669"/>
    <property type="project" value="TreeGrafter"/>
</dbReference>
<dbReference type="NCBIfam" id="TIGR01221">
    <property type="entry name" value="rmlC"/>
    <property type="match status" value="1"/>
</dbReference>
<evidence type="ECO:0000256" key="1">
    <source>
        <dbReference type="ARBA" id="ARBA00001298"/>
    </source>
</evidence>
<reference evidence="9" key="1">
    <citation type="submission" date="2017-04" db="EMBL/GenBank/DDBJ databases">
        <authorList>
            <person name="Varghese N."/>
            <person name="Submissions S."/>
        </authorList>
    </citation>
    <scope>NUCLEOTIDE SEQUENCE [LARGE SCALE GENOMIC DNA]</scope>
    <source>
        <strain evidence="9">B4P</strain>
    </source>
</reference>
<dbReference type="EC" id="5.1.3.13" evidence="3 7"/>
<dbReference type="GO" id="GO:0019305">
    <property type="term" value="P:dTDP-rhamnose biosynthetic process"/>
    <property type="evidence" value="ECO:0007669"/>
    <property type="project" value="UniProtKB-UniRule"/>
</dbReference>
<feature type="active site" description="Proton acceptor" evidence="5">
    <location>
        <position position="62"/>
    </location>
</feature>
<comment type="function">
    <text evidence="2 7">Catalyzes the epimerization of the C3' and C5'positions of dTDP-6-deoxy-D-xylo-4-hexulose, forming dTDP-6-deoxy-L-lyxo-4-hexulose.</text>
</comment>
<keyword evidence="7" id="KW-0413">Isomerase</keyword>
<dbReference type="EMBL" id="FXAF01000006">
    <property type="protein sequence ID" value="SMF52673.1"/>
    <property type="molecule type" value="Genomic_DNA"/>
</dbReference>
<evidence type="ECO:0000313" key="9">
    <source>
        <dbReference type="Proteomes" id="UP000192903"/>
    </source>
</evidence>
<protein>
    <recommendedName>
        <fullName evidence="4 7">dTDP-4-dehydrorhamnose 3,5-epimerase</fullName>
        <ecNumber evidence="3 7">5.1.3.13</ecNumber>
    </recommendedName>
    <alternativeName>
        <fullName evidence="7">Thymidine diphospho-4-keto-rhamnose 3,5-epimerase</fullName>
    </alternativeName>
</protein>
<dbReference type="GO" id="GO:0008830">
    <property type="term" value="F:dTDP-4-dehydrorhamnose 3,5-epimerase activity"/>
    <property type="evidence" value="ECO:0007669"/>
    <property type="project" value="UniProtKB-UniRule"/>
</dbReference>
<comment type="subunit">
    <text evidence="7">Homodimer.</text>
</comment>
<name>A0A1X7FIJ6_9HYPH</name>
<sequence>MRFIETKIDGLWVIEPEPVLDLRGSFARTFCKREFSDHGLATDFVQHSVSQSVLKHTLRGLHFQKPPHQEVKLVSCVRGAIWDVAVDLRRNSPTYLNWVATVLSADNGLQFYIPEGFAHGFQSLSDNVAVSYMISAPYAQGSASGIRYDEPAIGITWPARPAVISERDTNWPRWIFEDASTVQ</sequence>
<dbReference type="PANTHER" id="PTHR21047:SF2">
    <property type="entry name" value="THYMIDINE DIPHOSPHO-4-KETO-RHAMNOSE 3,5-EPIMERASE"/>
    <property type="match status" value="1"/>
</dbReference>
<dbReference type="RefSeq" id="WP_085423464.1">
    <property type="nucleotide sequence ID" value="NZ_FXAF01000006.1"/>
</dbReference>
<feature type="active site" description="Proton donor" evidence="5">
    <location>
        <position position="132"/>
    </location>
</feature>
<gene>
    <name evidence="8" type="ORF">SAMN02982989_3139</name>
</gene>
<dbReference type="InterPro" id="IPR000888">
    <property type="entry name" value="RmlC-like"/>
</dbReference>
<evidence type="ECO:0000256" key="7">
    <source>
        <dbReference type="RuleBase" id="RU364069"/>
    </source>
</evidence>
<dbReference type="Pfam" id="PF00908">
    <property type="entry name" value="dTDP_sugar_isom"/>
    <property type="match status" value="1"/>
</dbReference>
<dbReference type="PANTHER" id="PTHR21047">
    <property type="entry name" value="DTDP-6-DEOXY-D-GLUCOSE-3,5 EPIMERASE"/>
    <property type="match status" value="1"/>
</dbReference>
<dbReference type="STRING" id="464029.SAMN02982989_3139"/>
<comment type="similarity">
    <text evidence="7">Belongs to the dTDP-4-dehydrorhamnose 3,5-epimerase family.</text>
</comment>
<feature type="site" description="Participates in a stacking interaction with the thymidine ring of dTDP-4-oxo-6-deoxyglucose" evidence="6">
    <location>
        <position position="138"/>
    </location>
</feature>
<dbReference type="OrthoDB" id="9800680at2"/>
<dbReference type="UniPathway" id="UPA00124"/>
<dbReference type="AlphaFoldDB" id="A0A1X7FIJ6"/>
<comment type="catalytic activity">
    <reaction evidence="1 7">
        <text>dTDP-4-dehydro-6-deoxy-alpha-D-glucose = dTDP-4-dehydro-beta-L-rhamnose</text>
        <dbReference type="Rhea" id="RHEA:16969"/>
        <dbReference type="ChEBI" id="CHEBI:57649"/>
        <dbReference type="ChEBI" id="CHEBI:62830"/>
        <dbReference type="EC" id="5.1.3.13"/>
    </reaction>
</comment>
<evidence type="ECO:0000256" key="3">
    <source>
        <dbReference type="ARBA" id="ARBA00012098"/>
    </source>
</evidence>
<dbReference type="Proteomes" id="UP000192903">
    <property type="component" value="Unassembled WGS sequence"/>
</dbReference>
<dbReference type="InterPro" id="IPR014710">
    <property type="entry name" value="RmlC-like_jellyroll"/>
</dbReference>
<evidence type="ECO:0000313" key="8">
    <source>
        <dbReference type="EMBL" id="SMF52673.1"/>
    </source>
</evidence>
<accession>A0A1X7FIJ6</accession>
<evidence type="ECO:0000256" key="6">
    <source>
        <dbReference type="PIRSR" id="PIRSR600888-3"/>
    </source>
</evidence>